<dbReference type="SUPFAM" id="SSF48295">
    <property type="entry name" value="TrpR-like"/>
    <property type="match status" value="1"/>
</dbReference>
<dbReference type="PANTHER" id="PTHR33795">
    <property type="entry name" value="INSERTION ELEMENT IS150 PROTEIN INSJ"/>
    <property type="match status" value="1"/>
</dbReference>
<reference evidence="4" key="1">
    <citation type="submission" date="2022-07" db="EMBL/GenBank/DDBJ databases">
        <title>Characterization of the Novel Bacterium Alteromonas immobilis LMIT006 and Alteromonas gregis LMIT007.</title>
        <authorList>
            <person name="Lin X."/>
        </authorList>
    </citation>
    <scope>NUCLEOTIDE SEQUENCE</scope>
    <source>
        <strain evidence="4">LMIT007</strain>
    </source>
</reference>
<feature type="domain" description="Insertion element IS150 protein InsJ-like helix-turn-helix" evidence="3">
    <location>
        <begin position="68"/>
        <end position="116"/>
    </location>
</feature>
<evidence type="ECO:0000313" key="5">
    <source>
        <dbReference type="Proteomes" id="UP001165413"/>
    </source>
</evidence>
<dbReference type="InterPro" id="IPR055247">
    <property type="entry name" value="InsJ-like_HTH"/>
</dbReference>
<dbReference type="InterPro" id="IPR009057">
    <property type="entry name" value="Homeodomain-like_sf"/>
</dbReference>
<sequence length="170" mass="19480">MYKSKYSPAFKVMLAERSLDGESSLTLSREYNVPSRQIRYWVQIYSIHGPTGFVMPLMNPSAKTKFSILQAMLKNGWSLGHTSATFKLSSPGNLLKWQQDYDAFGLSGLKPKRKGRIVKQKPTVKHTKPAQEMTEKELREELEYLRTENAVLKKLEALAQKKRSQGKKRS</sequence>
<dbReference type="SUPFAM" id="SSF46689">
    <property type="entry name" value="Homeodomain-like"/>
    <property type="match status" value="1"/>
</dbReference>
<dbReference type="GO" id="GO:0043565">
    <property type="term" value="F:sequence-specific DNA binding"/>
    <property type="evidence" value="ECO:0007669"/>
    <property type="project" value="InterPro"/>
</dbReference>
<keyword evidence="2" id="KW-0175">Coiled coil</keyword>
<feature type="coiled-coil region" evidence="2">
    <location>
        <begin position="135"/>
        <end position="165"/>
    </location>
</feature>
<proteinExistence type="inferred from homology"/>
<evidence type="ECO:0000259" key="3">
    <source>
        <dbReference type="Pfam" id="PF13518"/>
    </source>
</evidence>
<dbReference type="InterPro" id="IPR010921">
    <property type="entry name" value="Trp_repressor/repl_initiator"/>
</dbReference>
<accession>A0AA41X5B5</accession>
<evidence type="ECO:0000256" key="2">
    <source>
        <dbReference type="SAM" id="Coils"/>
    </source>
</evidence>
<dbReference type="Proteomes" id="UP001165413">
    <property type="component" value="Unassembled WGS sequence"/>
</dbReference>
<evidence type="ECO:0000256" key="1">
    <source>
        <dbReference type="ARBA" id="ARBA00038232"/>
    </source>
</evidence>
<dbReference type="EMBL" id="JANATA010000047">
    <property type="protein sequence ID" value="MCP3429778.1"/>
    <property type="molecule type" value="Genomic_DNA"/>
</dbReference>
<organism evidence="4 5">
    <name type="scientific">Opacimonas viscosa</name>
    <dbReference type="NCBI Taxonomy" id="2961944"/>
    <lineage>
        <taxon>Bacteria</taxon>
        <taxon>Pseudomonadati</taxon>
        <taxon>Pseudomonadota</taxon>
        <taxon>Gammaproteobacteria</taxon>
        <taxon>Alteromonadales</taxon>
        <taxon>Alteromonadaceae</taxon>
        <taxon>Opacimonas</taxon>
    </lineage>
</organism>
<comment type="similarity">
    <text evidence="1">Belongs to the IS150/IS1296 orfA family.</text>
</comment>
<protein>
    <submittedName>
        <fullName evidence="4">Helix-turn-helix domain-containing protein</fullName>
    </submittedName>
</protein>
<name>A0AA41X5B5_9ALTE</name>
<gene>
    <name evidence="4" type="ORF">NLF92_12620</name>
</gene>
<comment type="caution">
    <text evidence="4">The sequence shown here is derived from an EMBL/GenBank/DDBJ whole genome shotgun (WGS) entry which is preliminary data.</text>
</comment>
<dbReference type="RefSeq" id="WP_254102537.1">
    <property type="nucleotide sequence ID" value="NZ_JANATA010000047.1"/>
</dbReference>
<dbReference type="InterPro" id="IPR036388">
    <property type="entry name" value="WH-like_DNA-bd_sf"/>
</dbReference>
<dbReference type="AlphaFoldDB" id="A0AA41X5B5"/>
<dbReference type="Gene3D" id="1.10.10.10">
    <property type="entry name" value="Winged helix-like DNA-binding domain superfamily/Winged helix DNA-binding domain"/>
    <property type="match status" value="1"/>
</dbReference>
<dbReference type="InterPro" id="IPR052057">
    <property type="entry name" value="IS150/IS1296_orfA-like"/>
</dbReference>
<evidence type="ECO:0000313" key="4">
    <source>
        <dbReference type="EMBL" id="MCP3429778.1"/>
    </source>
</evidence>
<keyword evidence="5" id="KW-1185">Reference proteome</keyword>
<dbReference type="Pfam" id="PF13518">
    <property type="entry name" value="HTH_28"/>
    <property type="match status" value="1"/>
</dbReference>
<dbReference type="PANTHER" id="PTHR33795:SF1">
    <property type="entry name" value="INSERTION ELEMENT IS150 PROTEIN INSJ"/>
    <property type="match status" value="1"/>
</dbReference>